<dbReference type="Pfam" id="PF10543">
    <property type="entry name" value="ORF6N"/>
    <property type="match status" value="1"/>
</dbReference>
<evidence type="ECO:0000313" key="3">
    <source>
        <dbReference type="Proteomes" id="UP000244450"/>
    </source>
</evidence>
<proteinExistence type="predicted"/>
<gene>
    <name evidence="2" type="ORF">DCC81_20905</name>
</gene>
<dbReference type="AlphaFoldDB" id="A0A2T7BEE3"/>
<dbReference type="Proteomes" id="UP000244450">
    <property type="component" value="Unassembled WGS sequence"/>
</dbReference>
<comment type="caution">
    <text evidence="2">The sequence shown here is derived from an EMBL/GenBank/DDBJ whole genome shotgun (WGS) entry which is preliminary data.</text>
</comment>
<reference evidence="2 3" key="1">
    <citation type="submission" date="2018-04" db="EMBL/GenBank/DDBJ databases">
        <title>Chitinophaga fuyangensis sp. nov., isolated from soil in a chemical factory.</title>
        <authorList>
            <person name="Chen K."/>
        </authorList>
    </citation>
    <scope>NUCLEOTIDE SEQUENCE [LARGE SCALE GENOMIC DNA]</scope>
    <source>
        <strain evidence="2 3">LY-1</strain>
    </source>
</reference>
<protein>
    <recommendedName>
        <fullName evidence="1">KilA-N DNA-binding domain-containing protein</fullName>
    </recommendedName>
</protein>
<evidence type="ECO:0000313" key="2">
    <source>
        <dbReference type="EMBL" id="PUZ23464.1"/>
    </source>
</evidence>
<dbReference type="EMBL" id="QCYK01000003">
    <property type="protein sequence ID" value="PUZ23464.1"/>
    <property type="molecule type" value="Genomic_DNA"/>
</dbReference>
<dbReference type="InterPro" id="IPR018873">
    <property type="entry name" value="KilA-N_DNA-bd_domain"/>
</dbReference>
<accession>A0A2T7BEE3</accession>
<name>A0A2T7BEE3_9BACT</name>
<feature type="domain" description="KilA-N DNA-binding" evidence="1">
    <location>
        <begin position="9"/>
        <end position="92"/>
    </location>
</feature>
<evidence type="ECO:0000259" key="1">
    <source>
        <dbReference type="Pfam" id="PF10543"/>
    </source>
</evidence>
<keyword evidence="3" id="KW-1185">Reference proteome</keyword>
<dbReference type="OrthoDB" id="9816206at2"/>
<sequence length="167" mass="19313">MLPDESVMSKILLIRGKRVMIDKDLAELYGIPTKRLNEQVKRNLQRFPEDFMFQLTAGEKAEVVAICDHLKRLRFSAALPYVFTEHGAVMLACILNSDRAIAVNIQIVRIFTRMREMVLTHKDILLKLDQVEKRLAGHDEQIALVFEYLKQLLAPPQEPRQKIGFLQ</sequence>
<organism evidence="2 3">
    <name type="scientific">Chitinophaga parva</name>
    <dbReference type="NCBI Taxonomy" id="2169414"/>
    <lineage>
        <taxon>Bacteria</taxon>
        <taxon>Pseudomonadati</taxon>
        <taxon>Bacteroidota</taxon>
        <taxon>Chitinophagia</taxon>
        <taxon>Chitinophagales</taxon>
        <taxon>Chitinophagaceae</taxon>
        <taxon>Chitinophaga</taxon>
    </lineage>
</organism>